<sequence>MSFAPSSEYPSELLSKICSYIYSSCLPPTRTSLDPLILSEQTYGAPTDLPSSFPQSNWSEHEARHTLANLCLVNHAWYEAAKPWLWRKLEVRLPRTWLSLVDEISWDHQQLTVDQVMEQTVKAAAKVAMSRQRTLLDKDEELDLEECILDSIGIPQDDLPLPDEGIPLELLSPLSSREPSPRRYRHKSKSPARWELVRSISNALQDVFERREPGVHVPTPNDPSPGRFVQHLDFNHFRTIGMRRSIDEGVNSRFVTGDRVEAVLKEMPNLTAFGATEYMDGALSLSVLKELFLRGSPSRGRGRPSRGRALVDFDDSEEEDRDRRRQCRELEAIDFTGCVSAVFVNALAEFVTAHLVPPTPEISRRLTLEEPLIFPGLQRLGLRGVKSVLPEILNPFVLSFPSLTHLDLSGTRATPDLLSALGASPTVRLQSLALARCVRLTSESLKTFLNDSPVTRQLIELNLYSDATFNSPLNAEDLLSIVKLAPCFVSGELRYLDLSNAPLDREILDACAPQPHLRSLGLSHIGSLPIMVVTEFIKEKAVNVEVLTLVGSCPELDCGLRTGTGVGNIPTRGSTRQSCLTLHSALINPLCVPPFSFSLSTQSTRGKPPPTKLRVIELSSIMLGGLGVGADSWRIIRSKGGRGWYVDTAKGWVTGTRDEYTGFCWDLGPDHALRVEMQRLSDANGNVSSGVGWHARKMEILHGCGMLGREDGLYGAVSFAYQG</sequence>
<reference evidence="2" key="1">
    <citation type="journal article" date="2021" name="Genome Biol. Evol.">
        <title>The assembled and annotated genome of the fairy-ring fungus Marasmius oreades.</title>
        <authorList>
            <person name="Hiltunen M."/>
            <person name="Ament-Velasquez S.L."/>
            <person name="Johannesson H."/>
        </authorList>
    </citation>
    <scope>NUCLEOTIDE SEQUENCE</scope>
    <source>
        <strain evidence="2">03SP1</strain>
    </source>
</reference>
<dbReference type="AlphaFoldDB" id="A0A9P7RU05"/>
<keyword evidence="3" id="KW-1185">Reference proteome</keyword>
<protein>
    <submittedName>
        <fullName evidence="2">Uncharacterized protein</fullName>
    </submittedName>
</protein>
<dbReference type="SUPFAM" id="SSF52047">
    <property type="entry name" value="RNI-like"/>
    <property type="match status" value="1"/>
</dbReference>
<proteinExistence type="predicted"/>
<dbReference type="Proteomes" id="UP001049176">
    <property type="component" value="Chromosome 7"/>
</dbReference>
<dbReference type="OrthoDB" id="9994419at2759"/>
<gene>
    <name evidence="2" type="ORF">E1B28_011410</name>
</gene>
<dbReference type="EMBL" id="CM032187">
    <property type="protein sequence ID" value="KAG7089756.1"/>
    <property type="molecule type" value="Genomic_DNA"/>
</dbReference>
<evidence type="ECO:0000256" key="1">
    <source>
        <dbReference type="SAM" id="MobiDB-lite"/>
    </source>
</evidence>
<dbReference type="KEGG" id="more:E1B28_011410"/>
<name>A0A9P7RU05_9AGAR</name>
<organism evidence="2 3">
    <name type="scientific">Marasmius oreades</name>
    <name type="common">fairy-ring Marasmius</name>
    <dbReference type="NCBI Taxonomy" id="181124"/>
    <lineage>
        <taxon>Eukaryota</taxon>
        <taxon>Fungi</taxon>
        <taxon>Dikarya</taxon>
        <taxon>Basidiomycota</taxon>
        <taxon>Agaricomycotina</taxon>
        <taxon>Agaricomycetes</taxon>
        <taxon>Agaricomycetidae</taxon>
        <taxon>Agaricales</taxon>
        <taxon>Marasmiineae</taxon>
        <taxon>Marasmiaceae</taxon>
        <taxon>Marasmius</taxon>
    </lineage>
</organism>
<comment type="caution">
    <text evidence="2">The sequence shown here is derived from an EMBL/GenBank/DDBJ whole genome shotgun (WGS) entry which is preliminary data.</text>
</comment>
<evidence type="ECO:0000313" key="3">
    <source>
        <dbReference type="Proteomes" id="UP001049176"/>
    </source>
</evidence>
<accession>A0A9P7RU05</accession>
<dbReference type="RefSeq" id="XP_043006226.1">
    <property type="nucleotide sequence ID" value="XM_043156439.1"/>
</dbReference>
<evidence type="ECO:0000313" key="2">
    <source>
        <dbReference type="EMBL" id="KAG7089756.1"/>
    </source>
</evidence>
<dbReference type="InterPro" id="IPR032675">
    <property type="entry name" value="LRR_dom_sf"/>
</dbReference>
<feature type="region of interest" description="Disordered" evidence="1">
    <location>
        <begin position="296"/>
        <end position="318"/>
    </location>
</feature>
<dbReference type="GeneID" id="66080485"/>
<dbReference type="Gene3D" id="3.80.10.10">
    <property type="entry name" value="Ribonuclease Inhibitor"/>
    <property type="match status" value="1"/>
</dbReference>